<dbReference type="InterPro" id="IPR025202">
    <property type="entry name" value="PLD-like_dom"/>
</dbReference>
<dbReference type="CDD" id="cd09110">
    <property type="entry name" value="PLDc_CLS_1"/>
    <property type="match status" value="1"/>
</dbReference>
<feature type="domain" description="PLD phosphodiesterase" evidence="1">
    <location>
        <begin position="287"/>
        <end position="314"/>
    </location>
</feature>
<sequence>MNNSSYAVDPEGESHHQADPDARLFFEGDPLYDAMIGDILDARKQVLLESYIFAEDVLGHRFARALTTAVARGVHVRLHVDAVGCLFEASSRFFRQLSQQGVEVRHFHRWSWRDPWRYNSRNHCKLLIIDDKVTYIGGFNIHNASSARQSGARRWRDTHVRLTNPAITREAVAIFQALWEHRKRRLPRKHPVHDGLMLVSNRSQHERSRFRSVFREAMAQAQQHIRITTPYFAPDPLTRRHMIKAARRGVRVELLLPAVSDQRLLQVLARSMYRELLDAGIHIFEYRNRVLHAKTLTVDGRWGTVGTANLDYRSFFHNLELNLVSTRNTINQTLDAQFQRDLAQSDKIQSGNLSQPSLLWRVLGRIAWGLRRWL</sequence>
<dbReference type="RefSeq" id="WP_253445780.1">
    <property type="nucleotide sequence ID" value="NZ_JALJYF010000001.1"/>
</dbReference>
<dbReference type="Pfam" id="PF13091">
    <property type="entry name" value="PLDc_2"/>
    <property type="match status" value="2"/>
</dbReference>
<evidence type="ECO:0000313" key="2">
    <source>
        <dbReference type="EMBL" id="MCP1726851.1"/>
    </source>
</evidence>
<dbReference type="PANTHER" id="PTHR21248">
    <property type="entry name" value="CARDIOLIPIN SYNTHASE"/>
    <property type="match status" value="1"/>
</dbReference>
<proteinExistence type="predicted"/>
<evidence type="ECO:0000259" key="1">
    <source>
        <dbReference type="PROSITE" id="PS50035"/>
    </source>
</evidence>
<name>A0ABT1G6C6_9GAMM</name>
<dbReference type="Proteomes" id="UP001523550">
    <property type="component" value="Unassembled WGS sequence"/>
</dbReference>
<dbReference type="PANTHER" id="PTHR21248:SF22">
    <property type="entry name" value="PHOSPHOLIPASE D"/>
    <property type="match status" value="1"/>
</dbReference>
<dbReference type="InterPro" id="IPR001736">
    <property type="entry name" value="PLipase_D/transphosphatidylase"/>
</dbReference>
<accession>A0ABT1G6C6</accession>
<evidence type="ECO:0000313" key="3">
    <source>
        <dbReference type="Proteomes" id="UP001523550"/>
    </source>
</evidence>
<reference evidence="2 3" key="1">
    <citation type="submission" date="2022-03" db="EMBL/GenBank/DDBJ databases">
        <title>Genomic Encyclopedia of Type Strains, Phase III (KMG-III): the genomes of soil and plant-associated and newly described type strains.</title>
        <authorList>
            <person name="Whitman W."/>
        </authorList>
    </citation>
    <scope>NUCLEOTIDE SEQUENCE [LARGE SCALE GENOMIC DNA]</scope>
    <source>
        <strain evidence="2 3">BSker1</strain>
    </source>
</reference>
<comment type="caution">
    <text evidence="2">The sequence shown here is derived from an EMBL/GenBank/DDBJ whole genome shotgun (WGS) entry which is preliminary data.</text>
</comment>
<dbReference type="CDD" id="cd09159">
    <property type="entry name" value="PLDc_ybhO_like_2"/>
    <property type="match status" value="1"/>
</dbReference>
<gene>
    <name evidence="2" type="ORF">J2T60_000816</name>
</gene>
<dbReference type="EC" id="2.7.8.-" evidence="2"/>
<dbReference type="GO" id="GO:0016740">
    <property type="term" value="F:transferase activity"/>
    <property type="evidence" value="ECO:0007669"/>
    <property type="project" value="UniProtKB-KW"/>
</dbReference>
<feature type="domain" description="PLD phosphodiesterase" evidence="1">
    <location>
        <begin position="118"/>
        <end position="145"/>
    </location>
</feature>
<keyword evidence="2" id="KW-0808">Transferase</keyword>
<protein>
    <submittedName>
        <fullName evidence="2">Cardiolipin synthase</fullName>
        <ecNumber evidence="2">2.7.8.-</ecNumber>
    </submittedName>
</protein>
<dbReference type="SMART" id="SM00155">
    <property type="entry name" value="PLDc"/>
    <property type="match status" value="2"/>
</dbReference>
<dbReference type="Gene3D" id="3.30.870.10">
    <property type="entry name" value="Endonuclease Chain A"/>
    <property type="match status" value="2"/>
</dbReference>
<dbReference type="EMBL" id="JALJYF010000001">
    <property type="protein sequence ID" value="MCP1726851.1"/>
    <property type="molecule type" value="Genomic_DNA"/>
</dbReference>
<dbReference type="SUPFAM" id="SSF56024">
    <property type="entry name" value="Phospholipase D/nuclease"/>
    <property type="match status" value="2"/>
</dbReference>
<keyword evidence="3" id="KW-1185">Reference proteome</keyword>
<dbReference type="PROSITE" id="PS50035">
    <property type="entry name" value="PLD"/>
    <property type="match status" value="2"/>
</dbReference>
<organism evidence="2 3">
    <name type="scientific">Natronospira proteinivora</name>
    <dbReference type="NCBI Taxonomy" id="1807133"/>
    <lineage>
        <taxon>Bacteria</taxon>
        <taxon>Pseudomonadati</taxon>
        <taxon>Pseudomonadota</taxon>
        <taxon>Gammaproteobacteria</taxon>
        <taxon>Natronospirales</taxon>
        <taxon>Natronospiraceae</taxon>
        <taxon>Natronospira</taxon>
    </lineage>
</organism>